<evidence type="ECO:0000313" key="2">
    <source>
        <dbReference type="Proteomes" id="UP001642260"/>
    </source>
</evidence>
<organism evidence="1 2">
    <name type="scientific">Eruca vesicaria subsp. sativa</name>
    <name type="common">Garden rocket</name>
    <name type="synonym">Eruca sativa</name>
    <dbReference type="NCBI Taxonomy" id="29727"/>
    <lineage>
        <taxon>Eukaryota</taxon>
        <taxon>Viridiplantae</taxon>
        <taxon>Streptophyta</taxon>
        <taxon>Embryophyta</taxon>
        <taxon>Tracheophyta</taxon>
        <taxon>Spermatophyta</taxon>
        <taxon>Magnoliopsida</taxon>
        <taxon>eudicotyledons</taxon>
        <taxon>Gunneridae</taxon>
        <taxon>Pentapetalae</taxon>
        <taxon>rosids</taxon>
        <taxon>malvids</taxon>
        <taxon>Brassicales</taxon>
        <taxon>Brassicaceae</taxon>
        <taxon>Brassiceae</taxon>
        <taxon>Eruca</taxon>
    </lineage>
</organism>
<gene>
    <name evidence="1" type="ORF">ERUC_LOCUS38906</name>
</gene>
<reference evidence="1 2" key="1">
    <citation type="submission" date="2022-03" db="EMBL/GenBank/DDBJ databases">
        <authorList>
            <person name="Macdonald S."/>
            <person name="Ahmed S."/>
            <person name="Newling K."/>
        </authorList>
    </citation>
    <scope>NUCLEOTIDE SEQUENCE [LARGE SCALE GENOMIC DNA]</scope>
</reference>
<name>A0ABC8LSE4_ERUVS</name>
<protein>
    <submittedName>
        <fullName evidence="1">Uncharacterized protein</fullName>
    </submittedName>
</protein>
<comment type="caution">
    <text evidence="1">The sequence shown here is derived from an EMBL/GenBank/DDBJ whole genome shotgun (WGS) entry which is preliminary data.</text>
</comment>
<keyword evidence="2" id="KW-1185">Reference proteome</keyword>
<dbReference type="Proteomes" id="UP001642260">
    <property type="component" value="Unassembled WGS sequence"/>
</dbReference>
<proteinExistence type="predicted"/>
<dbReference type="AlphaFoldDB" id="A0ABC8LSE4"/>
<accession>A0ABC8LSE4</accession>
<sequence>MQNKRFCIVSPRLVTEYTVRLHPETGLSRRSCDAVDLRLSLDAGRVSSLEEARRHGTGA</sequence>
<evidence type="ECO:0000313" key="1">
    <source>
        <dbReference type="EMBL" id="CAH8386423.1"/>
    </source>
</evidence>
<dbReference type="EMBL" id="CAKOAT010708487">
    <property type="protein sequence ID" value="CAH8386423.1"/>
    <property type="molecule type" value="Genomic_DNA"/>
</dbReference>